<sequence length="146" mass="15817">MKAIKFLSLAVLISGLTALSSCKEYSEFDNKEVIENTYSGNIELTGNVEALGDFTGDGDSGTFSFVWENKEKKASVNFDVTTAPGGSCQIILNDAKGNEVFNKTRPEGENDTFSGETKEGKEGKWLVTIKLTNLDGDGTYDIRPAN</sequence>
<gene>
    <name evidence="2" type="ORF">SAMN05661096_02291</name>
</gene>
<dbReference type="OrthoDB" id="979528at2"/>
<evidence type="ECO:0000313" key="2">
    <source>
        <dbReference type="EMBL" id="SMG35077.1"/>
    </source>
</evidence>
<evidence type="ECO:0000256" key="1">
    <source>
        <dbReference type="SAM" id="SignalP"/>
    </source>
</evidence>
<name>A0A1X7K2F6_9BACT</name>
<feature type="signal peptide" evidence="1">
    <location>
        <begin position="1"/>
        <end position="20"/>
    </location>
</feature>
<feature type="chain" id="PRO_5012665652" description="Lipoprotein" evidence="1">
    <location>
        <begin position="21"/>
        <end position="146"/>
    </location>
</feature>
<evidence type="ECO:0008006" key="4">
    <source>
        <dbReference type="Google" id="ProtNLM"/>
    </source>
</evidence>
<dbReference type="AlphaFoldDB" id="A0A1X7K2F6"/>
<dbReference type="RefSeq" id="WP_085517254.1">
    <property type="nucleotide sequence ID" value="NZ_FXAW01000004.1"/>
</dbReference>
<dbReference type="Proteomes" id="UP000193804">
    <property type="component" value="Unassembled WGS sequence"/>
</dbReference>
<keyword evidence="3" id="KW-1185">Reference proteome</keyword>
<evidence type="ECO:0000313" key="3">
    <source>
        <dbReference type="Proteomes" id="UP000193804"/>
    </source>
</evidence>
<dbReference type="PROSITE" id="PS51257">
    <property type="entry name" value="PROKAR_LIPOPROTEIN"/>
    <property type="match status" value="1"/>
</dbReference>
<dbReference type="EMBL" id="FXAW01000004">
    <property type="protein sequence ID" value="SMG35077.1"/>
    <property type="molecule type" value="Genomic_DNA"/>
</dbReference>
<reference evidence="3" key="1">
    <citation type="submission" date="2017-04" db="EMBL/GenBank/DDBJ databases">
        <authorList>
            <person name="Varghese N."/>
            <person name="Submissions S."/>
        </authorList>
    </citation>
    <scope>NUCLEOTIDE SEQUENCE [LARGE SCALE GENOMIC DNA]</scope>
    <source>
        <strain evidence="3">DSM 4125</strain>
    </source>
</reference>
<accession>A0A1X7K2F6</accession>
<organism evidence="2 3">
    <name type="scientific">Marivirga sericea</name>
    <dbReference type="NCBI Taxonomy" id="1028"/>
    <lineage>
        <taxon>Bacteria</taxon>
        <taxon>Pseudomonadati</taxon>
        <taxon>Bacteroidota</taxon>
        <taxon>Cytophagia</taxon>
        <taxon>Cytophagales</taxon>
        <taxon>Marivirgaceae</taxon>
        <taxon>Marivirga</taxon>
    </lineage>
</organism>
<keyword evidence="1" id="KW-0732">Signal</keyword>
<proteinExistence type="predicted"/>
<protein>
    <recommendedName>
        <fullName evidence="4">Lipoprotein</fullName>
    </recommendedName>
</protein>